<feature type="compositionally biased region" description="Polar residues" evidence="1">
    <location>
        <begin position="50"/>
        <end position="63"/>
    </location>
</feature>
<evidence type="ECO:0000256" key="1">
    <source>
        <dbReference type="SAM" id="MobiDB-lite"/>
    </source>
</evidence>
<dbReference type="Pfam" id="PF07508">
    <property type="entry name" value="Recombinase"/>
    <property type="match status" value="1"/>
</dbReference>
<accession>A0ABN2MPU9</accession>
<feature type="compositionally biased region" description="Basic and acidic residues" evidence="1">
    <location>
        <begin position="1"/>
        <end position="24"/>
    </location>
</feature>
<dbReference type="SUPFAM" id="SSF53041">
    <property type="entry name" value="Resolvase-like"/>
    <property type="match status" value="1"/>
</dbReference>
<dbReference type="PROSITE" id="PS51737">
    <property type="entry name" value="RECOMBINASE_DNA_BIND"/>
    <property type="match status" value="1"/>
</dbReference>
<dbReference type="Pfam" id="PF00239">
    <property type="entry name" value="Resolvase"/>
    <property type="match status" value="1"/>
</dbReference>
<dbReference type="EMBL" id="BAAANK010000004">
    <property type="protein sequence ID" value="GAA1833303.1"/>
    <property type="molecule type" value="Genomic_DNA"/>
</dbReference>
<comment type="caution">
    <text evidence="3">The sequence shown here is derived from an EMBL/GenBank/DDBJ whole genome shotgun (WGS) entry which is preliminary data.</text>
</comment>
<dbReference type="Gene3D" id="3.90.1750.20">
    <property type="entry name" value="Putative Large Serine Recombinase, Chain B, Domain 2"/>
    <property type="match status" value="1"/>
</dbReference>
<dbReference type="CDD" id="cd00338">
    <property type="entry name" value="Ser_Recombinase"/>
    <property type="match status" value="1"/>
</dbReference>
<dbReference type="Proteomes" id="UP001501746">
    <property type="component" value="Unassembled WGS sequence"/>
</dbReference>
<evidence type="ECO:0000313" key="3">
    <source>
        <dbReference type="EMBL" id="GAA1833303.1"/>
    </source>
</evidence>
<feature type="domain" description="Recombinase" evidence="2">
    <location>
        <begin position="251"/>
        <end position="358"/>
    </location>
</feature>
<reference evidence="3 4" key="1">
    <citation type="journal article" date="2019" name="Int. J. Syst. Evol. Microbiol.">
        <title>The Global Catalogue of Microorganisms (GCM) 10K type strain sequencing project: providing services to taxonomists for standard genome sequencing and annotation.</title>
        <authorList>
            <consortium name="The Broad Institute Genomics Platform"/>
            <consortium name="The Broad Institute Genome Sequencing Center for Infectious Disease"/>
            <person name="Wu L."/>
            <person name="Ma J."/>
        </authorList>
    </citation>
    <scope>NUCLEOTIDE SEQUENCE [LARGE SCALE GENOMIC DNA]</scope>
    <source>
        <strain evidence="3 4">JCM 14323</strain>
    </source>
</reference>
<gene>
    <name evidence="3" type="ORF">GCM10009750_17030</name>
</gene>
<dbReference type="InterPro" id="IPR006119">
    <property type="entry name" value="Resolv_N"/>
</dbReference>
<dbReference type="InterPro" id="IPR036162">
    <property type="entry name" value="Resolvase-like_N_sf"/>
</dbReference>
<dbReference type="InterPro" id="IPR050639">
    <property type="entry name" value="SSR_resolvase"/>
</dbReference>
<evidence type="ECO:0000313" key="4">
    <source>
        <dbReference type="Proteomes" id="UP001501746"/>
    </source>
</evidence>
<feature type="region of interest" description="Disordered" evidence="1">
    <location>
        <begin position="1"/>
        <end position="71"/>
    </location>
</feature>
<dbReference type="PANTHER" id="PTHR30461:SF23">
    <property type="entry name" value="DNA RECOMBINASE-RELATED"/>
    <property type="match status" value="1"/>
</dbReference>
<dbReference type="SMART" id="SM00857">
    <property type="entry name" value="Resolvase"/>
    <property type="match status" value="1"/>
</dbReference>
<sequence>MERERQLHDGEREQDEQHADERELRHRRASLLLEAPPDTVEARERRARQNPVTRSIACSNTPSRAGPASPQITMTSPVLSLWGYYLEVTRYSHPSLDAIGPETCVIYLRISQDRTGQQLGVERQRKDCRELAARQGLTVTKVYIDNDISATNGKARPAFEAMLRDRPEAIVAWHQDRLLRLTSDLEKVIAQEVPVFMVTAGSLDLSTPAGRAVARTVAAWSQYEGEQKALRQKASNIQRAESGHWHFSNRPYGYLREKGQTEVTVVESEAAIVREGYRRYIEGDSYYAIANDWNERGVPTFGGPWSMARVQQLLRNEHYAGIVSYKGQPINVAPQWEPLIDARTWSDYIETREGRARAGSWSTKTKHLLSGLLRCGVCGSRMLARPETHRRGADRAAHMRLTYTCTTGWCVSILTRDIEPAVNEFIVAHLSDKKVLRSLRKTPDTEPVEKELADLRKRRADVTDLLADGLLDRRRARAQVTGLSERIDALAARLGAMRRESPLTDLVLARSVERAWNRMPLLEQRRVIEELGLIVTVGKGRPGRRPHDKNGQPIPDLGRIKFSWLDGDAELEAGTATVA</sequence>
<dbReference type="Gene3D" id="3.40.50.1390">
    <property type="entry name" value="Resolvase, N-terminal catalytic domain"/>
    <property type="match status" value="1"/>
</dbReference>
<proteinExistence type="predicted"/>
<dbReference type="PANTHER" id="PTHR30461">
    <property type="entry name" value="DNA-INVERTASE FROM LAMBDOID PROPHAGE"/>
    <property type="match status" value="1"/>
</dbReference>
<evidence type="ECO:0000259" key="2">
    <source>
        <dbReference type="PROSITE" id="PS51737"/>
    </source>
</evidence>
<dbReference type="InterPro" id="IPR038109">
    <property type="entry name" value="DNA_bind_recomb_sf"/>
</dbReference>
<name>A0ABN2MPU9_9MICO</name>
<organism evidence="3 4">
    <name type="scientific">Agromyces salentinus</name>
    <dbReference type="NCBI Taxonomy" id="269421"/>
    <lineage>
        <taxon>Bacteria</taxon>
        <taxon>Bacillati</taxon>
        <taxon>Actinomycetota</taxon>
        <taxon>Actinomycetes</taxon>
        <taxon>Micrococcales</taxon>
        <taxon>Microbacteriaceae</taxon>
        <taxon>Agromyces</taxon>
    </lineage>
</organism>
<dbReference type="InterPro" id="IPR011109">
    <property type="entry name" value="DNA_bind_recombinase_dom"/>
</dbReference>
<keyword evidence="4" id="KW-1185">Reference proteome</keyword>
<protein>
    <recommendedName>
        <fullName evidence="2">Recombinase domain-containing protein</fullName>
    </recommendedName>
</protein>